<dbReference type="Gene3D" id="3.40.630.30">
    <property type="match status" value="1"/>
</dbReference>
<dbReference type="SUPFAM" id="SSF55729">
    <property type="entry name" value="Acyl-CoA N-acyltransferases (Nat)"/>
    <property type="match status" value="1"/>
</dbReference>
<keyword evidence="3" id="KW-1185">Reference proteome</keyword>
<dbReference type="InterPro" id="IPR000182">
    <property type="entry name" value="GNAT_dom"/>
</dbReference>
<evidence type="ECO:0000259" key="1">
    <source>
        <dbReference type="Pfam" id="PF00583"/>
    </source>
</evidence>
<dbReference type="InterPro" id="IPR053144">
    <property type="entry name" value="Acetyltransferase_Butenolide"/>
</dbReference>
<dbReference type="PANTHER" id="PTHR43233:SF1">
    <property type="entry name" value="FAMILY N-ACETYLTRANSFERASE, PUTATIVE (AFU_ORTHOLOGUE AFUA_6G03350)-RELATED"/>
    <property type="match status" value="1"/>
</dbReference>
<evidence type="ECO:0000313" key="3">
    <source>
        <dbReference type="Proteomes" id="UP001207918"/>
    </source>
</evidence>
<organism evidence="2 3">
    <name type="scientific">Fodinibius salsisoli</name>
    <dbReference type="NCBI Taxonomy" id="2820877"/>
    <lineage>
        <taxon>Bacteria</taxon>
        <taxon>Pseudomonadati</taxon>
        <taxon>Balneolota</taxon>
        <taxon>Balneolia</taxon>
        <taxon>Balneolales</taxon>
        <taxon>Balneolaceae</taxon>
        <taxon>Fodinibius</taxon>
    </lineage>
</organism>
<dbReference type="InterPro" id="IPR016181">
    <property type="entry name" value="Acyl_CoA_acyltransferase"/>
</dbReference>
<dbReference type="PANTHER" id="PTHR43233">
    <property type="entry name" value="FAMILY N-ACETYLTRANSFERASE, PUTATIVE (AFU_ORTHOLOGUE AFUA_6G03350)-RELATED"/>
    <property type="match status" value="1"/>
</dbReference>
<comment type="caution">
    <text evidence="2">The sequence shown here is derived from an EMBL/GenBank/DDBJ whole genome shotgun (WGS) entry which is preliminary data.</text>
</comment>
<evidence type="ECO:0000313" key="2">
    <source>
        <dbReference type="EMBL" id="MCW9705609.1"/>
    </source>
</evidence>
<protein>
    <submittedName>
        <fullName evidence="2">GNAT family N-acetyltransferase</fullName>
    </submittedName>
</protein>
<reference evidence="2 3" key="1">
    <citation type="submission" date="2021-03" db="EMBL/GenBank/DDBJ databases">
        <title>Aliifodinibius sp. nov., a new bacterium isolated from saline soil.</title>
        <authorList>
            <person name="Galisteo C."/>
            <person name="De La Haba R."/>
            <person name="Sanchez-Porro C."/>
            <person name="Ventosa A."/>
        </authorList>
    </citation>
    <scope>NUCLEOTIDE SEQUENCE [LARGE SCALE GENOMIC DNA]</scope>
    <source>
        <strain evidence="2 3">1BSP15-2V2</strain>
    </source>
</reference>
<dbReference type="Pfam" id="PF00583">
    <property type="entry name" value="Acetyltransf_1"/>
    <property type="match status" value="1"/>
</dbReference>
<gene>
    <name evidence="2" type="ORF">J6I44_02020</name>
</gene>
<sequence length="54" mass="6434">MGFARAVTDRATFGYLADVFVIHDYHGRGLGKWLVSCIREHPDRQKLWRFRDRL</sequence>
<dbReference type="Proteomes" id="UP001207918">
    <property type="component" value="Unassembled WGS sequence"/>
</dbReference>
<proteinExistence type="predicted"/>
<feature type="domain" description="N-acetyltransferase" evidence="1">
    <location>
        <begin position="2"/>
        <end position="40"/>
    </location>
</feature>
<name>A0ABT3PK96_9BACT</name>
<accession>A0ABT3PK96</accession>
<dbReference type="EMBL" id="JAGGJA010000001">
    <property type="protein sequence ID" value="MCW9705609.1"/>
    <property type="molecule type" value="Genomic_DNA"/>
</dbReference>